<dbReference type="InterPro" id="IPR008928">
    <property type="entry name" value="6-hairpin_glycosidase_sf"/>
</dbReference>
<feature type="signal peptide" evidence="1">
    <location>
        <begin position="1"/>
        <end position="21"/>
    </location>
</feature>
<dbReference type="Proteomes" id="UP001261871">
    <property type="component" value="Unassembled WGS sequence"/>
</dbReference>
<reference evidence="2 3" key="1">
    <citation type="submission" date="2023-07" db="EMBL/GenBank/DDBJ databases">
        <title>Sorghum-associated microbial communities from plants grown in Nebraska, USA.</title>
        <authorList>
            <person name="Schachtman D."/>
        </authorList>
    </citation>
    <scope>NUCLEOTIDE SEQUENCE [LARGE SCALE GENOMIC DNA]</scope>
    <source>
        <strain evidence="2 3">BE124</strain>
    </source>
</reference>
<evidence type="ECO:0000313" key="3">
    <source>
        <dbReference type="Proteomes" id="UP001261871"/>
    </source>
</evidence>
<accession>A0ABU1S0W9</accession>
<proteinExistence type="predicted"/>
<name>A0ABU1S0W9_9FLAO</name>
<evidence type="ECO:0000256" key="1">
    <source>
        <dbReference type="SAM" id="SignalP"/>
    </source>
</evidence>
<feature type="chain" id="PRO_5046864749" evidence="1">
    <location>
        <begin position="22"/>
        <end position="767"/>
    </location>
</feature>
<dbReference type="SUPFAM" id="SSF48208">
    <property type="entry name" value="Six-hairpin glycosidases"/>
    <property type="match status" value="1"/>
</dbReference>
<comment type="caution">
    <text evidence="2">The sequence shown here is derived from an EMBL/GenBank/DDBJ whole genome shotgun (WGS) entry which is preliminary data.</text>
</comment>
<sequence length="767" mass="85225">MKIKIGLLSLVLSIFVGQLSAQNQTGAVNDFLKELKGSFKPMINEYSGTDLKSSQSINNGTLKLNAADWNCKLTTKKNGKSEVMDVKVAFQLQNGIAKETAVVAAFDFSQWDTKNYVMIPAIIYNGNRYQTIGNGYMPNYPKDMYYNPNVSLTFSNDPQLSPDPSKTSLIDLQTGNMATPAVCFYSPILKKGFILLTEQQTQLGNSGISVRENADRSVASIQVSAPSVRKLRTGFGDFAPSEDKAADWKTGDEVTLNFKLYSFPAKSIPDLLTKFMEVRKSLSGENNPRNLVPMSKQLELATGITSTRWVEVPVGKYYAPENGNDFQLGWVSGMMNTFPMLTLNNAKERERVGIEFDFIIDKLQGKSGYFYGGITADGKIRPERQHEAYPKIQAMVRKNCDALLWMTKHLMLYKELGYGKEIKPRWEEATKKLAQAFVNTWKKDGQFGQYIVPENGEVAVYNSTAGAIAPAGLAVASVYFGNKEFLAVAKESAAYYYKRDVENQGLTTGHCGDISQDADSESCFGFMESLMALYNVTKEIQWLEKAKVQAALCSTWAFSYDPIFHDESQIGKNKSNMAGAVWASTQNKHAAPGICTASGDYLFKLYRATGDLKYADLIRDIQHANVEAMDMPGHRTTNHGFGTEMERIQLSDAEGKSTIGNYYNTRNSWCETNGAFMALELPGIYVQTDTQKIYVFDHVEASLKGNVLTIKNNTVHDAKVAVFAETSKQAETPMSYVAFTKWKKVEVKAGKEVLITLNNNGTLKNVK</sequence>
<gene>
    <name evidence="2" type="ORF">J2W95_001370</name>
</gene>
<keyword evidence="1" id="KW-0732">Signal</keyword>
<dbReference type="EMBL" id="JAVDTX010000002">
    <property type="protein sequence ID" value="MDR6844679.1"/>
    <property type="molecule type" value="Genomic_DNA"/>
</dbReference>
<keyword evidence="3" id="KW-1185">Reference proteome</keyword>
<evidence type="ECO:0000313" key="2">
    <source>
        <dbReference type="EMBL" id="MDR6844679.1"/>
    </source>
</evidence>
<dbReference type="RefSeq" id="WP_310005277.1">
    <property type="nucleotide sequence ID" value="NZ_JAVDTX010000002.1"/>
</dbReference>
<protein>
    <submittedName>
        <fullName evidence="2">Uncharacterized protein</fullName>
    </submittedName>
</protein>
<organism evidence="2 3">
    <name type="scientific">Flavobacterium granuli</name>
    <dbReference type="NCBI Taxonomy" id="280093"/>
    <lineage>
        <taxon>Bacteria</taxon>
        <taxon>Pseudomonadati</taxon>
        <taxon>Bacteroidota</taxon>
        <taxon>Flavobacteriia</taxon>
        <taxon>Flavobacteriales</taxon>
        <taxon>Flavobacteriaceae</taxon>
        <taxon>Flavobacterium</taxon>
    </lineage>
</organism>